<reference evidence="1" key="1">
    <citation type="submission" date="2021-01" db="EMBL/GenBank/DDBJ databases">
        <title>Phytophthora aleatoria, a newly-described species from Pinus radiata is distinct from Phytophthora cactorum isolates based on comparative genomics.</title>
        <authorList>
            <person name="Mcdougal R."/>
            <person name="Panda P."/>
            <person name="Williams N."/>
            <person name="Studholme D.J."/>
        </authorList>
    </citation>
    <scope>NUCLEOTIDE SEQUENCE</scope>
    <source>
        <strain evidence="1">NZFS 4037</strain>
    </source>
</reference>
<name>A0A8J5INC8_9STRA</name>
<gene>
    <name evidence="1" type="ORF">JG688_00008610</name>
</gene>
<dbReference type="EMBL" id="JAENGY010000462">
    <property type="protein sequence ID" value="KAG6962431.1"/>
    <property type="molecule type" value="Genomic_DNA"/>
</dbReference>
<evidence type="ECO:0008006" key="3">
    <source>
        <dbReference type="Google" id="ProtNLM"/>
    </source>
</evidence>
<dbReference type="AlphaFoldDB" id="A0A8J5INC8"/>
<dbReference type="Proteomes" id="UP000709295">
    <property type="component" value="Unassembled WGS sequence"/>
</dbReference>
<comment type="caution">
    <text evidence="1">The sequence shown here is derived from an EMBL/GenBank/DDBJ whole genome shotgun (WGS) entry which is preliminary data.</text>
</comment>
<evidence type="ECO:0000313" key="1">
    <source>
        <dbReference type="EMBL" id="KAG6962431.1"/>
    </source>
</evidence>
<accession>A0A8J5INC8</accession>
<organism evidence="1 2">
    <name type="scientific">Phytophthora aleatoria</name>
    <dbReference type="NCBI Taxonomy" id="2496075"/>
    <lineage>
        <taxon>Eukaryota</taxon>
        <taxon>Sar</taxon>
        <taxon>Stramenopiles</taxon>
        <taxon>Oomycota</taxon>
        <taxon>Peronosporomycetes</taxon>
        <taxon>Peronosporales</taxon>
        <taxon>Peronosporaceae</taxon>
        <taxon>Phytophthora</taxon>
    </lineage>
</organism>
<protein>
    <recommendedName>
        <fullName evidence="3">Winged helix-turn helix domain-containing protein</fullName>
    </recommendedName>
</protein>
<proteinExistence type="predicted"/>
<keyword evidence="2" id="KW-1185">Reference proteome</keyword>
<evidence type="ECO:0000313" key="2">
    <source>
        <dbReference type="Proteomes" id="UP000709295"/>
    </source>
</evidence>
<sequence>MEEAATKQHAYPNTVFHCLDGCYYLGYTKQELAHVYNKAETTIRNWVRIYEDTGTYQCAQSKADRKFTAVQRQWLFDYFQERPLAYLDEAQAEFKGTYHISISKTTAWRIIHDFGLTWKVIESRAMYIEEQDVFRFAAELAKIDWSHQNLVFLDEVSFDNRGGGTRFEGQH</sequence>